<keyword evidence="1" id="KW-0812">Transmembrane</keyword>
<comment type="caution">
    <text evidence="2">The sequence shown here is derived from an EMBL/GenBank/DDBJ whole genome shotgun (WGS) entry which is preliminary data.</text>
</comment>
<accession>A0ABS4RFI5</accession>
<evidence type="ECO:0000313" key="3">
    <source>
        <dbReference type="Proteomes" id="UP001519293"/>
    </source>
</evidence>
<reference evidence="2 3" key="1">
    <citation type="submission" date="2021-03" db="EMBL/GenBank/DDBJ databases">
        <title>Genomic Encyclopedia of Type Strains, Phase IV (KMG-IV): sequencing the most valuable type-strain genomes for metagenomic binning, comparative biology and taxonomic classification.</title>
        <authorList>
            <person name="Goeker M."/>
        </authorList>
    </citation>
    <scope>NUCLEOTIDE SEQUENCE [LARGE SCALE GENOMIC DNA]</scope>
    <source>
        <strain evidence="2 3">DSM 26675</strain>
    </source>
</reference>
<gene>
    <name evidence="2" type="ORF">J2Z40_001641</name>
</gene>
<sequence length="63" mass="6783">MSGIITAIYTIGILLLAGGVHFYLAIKKPRVYPPKHILRKRATALGAGGICLLLLGIIIHSFQ</sequence>
<protein>
    <recommendedName>
        <fullName evidence="4">DUF3995 domain-containing protein</fullName>
    </recommendedName>
</protein>
<keyword evidence="1" id="KW-0472">Membrane</keyword>
<keyword evidence="3" id="KW-1185">Reference proteome</keyword>
<dbReference type="Proteomes" id="UP001519293">
    <property type="component" value="Unassembled WGS sequence"/>
</dbReference>
<dbReference type="Pfam" id="PF26302">
    <property type="entry name" value="YhzF"/>
    <property type="match status" value="1"/>
</dbReference>
<feature type="transmembrane region" description="Helical" evidence="1">
    <location>
        <begin position="6"/>
        <end position="24"/>
    </location>
</feature>
<dbReference type="EMBL" id="JAGIKZ010000007">
    <property type="protein sequence ID" value="MBP2241079.1"/>
    <property type="molecule type" value="Genomic_DNA"/>
</dbReference>
<feature type="transmembrane region" description="Helical" evidence="1">
    <location>
        <begin position="44"/>
        <end position="62"/>
    </location>
</feature>
<evidence type="ECO:0000256" key="1">
    <source>
        <dbReference type="SAM" id="Phobius"/>
    </source>
</evidence>
<keyword evidence="1" id="KW-1133">Transmembrane helix</keyword>
<proteinExistence type="predicted"/>
<organism evidence="2 3">
    <name type="scientific">Cytobacillus eiseniae</name>
    <dbReference type="NCBI Taxonomy" id="762947"/>
    <lineage>
        <taxon>Bacteria</taxon>
        <taxon>Bacillati</taxon>
        <taxon>Bacillota</taxon>
        <taxon>Bacilli</taxon>
        <taxon>Bacillales</taxon>
        <taxon>Bacillaceae</taxon>
        <taxon>Cytobacillus</taxon>
    </lineage>
</organism>
<evidence type="ECO:0008006" key="4">
    <source>
        <dbReference type="Google" id="ProtNLM"/>
    </source>
</evidence>
<dbReference type="InterPro" id="IPR058724">
    <property type="entry name" value="YhzF"/>
</dbReference>
<evidence type="ECO:0000313" key="2">
    <source>
        <dbReference type="EMBL" id="MBP2241079.1"/>
    </source>
</evidence>
<name>A0ABS4RFI5_9BACI</name>
<dbReference type="RefSeq" id="WP_066392605.1">
    <property type="nucleotide sequence ID" value="NZ_JAGIKZ010000007.1"/>
</dbReference>